<feature type="compositionally biased region" description="Gly residues" evidence="3">
    <location>
        <begin position="1"/>
        <end position="10"/>
    </location>
</feature>
<comment type="subcellular location">
    <subcellularLocation>
        <location evidence="1">Cytoplasm</location>
    </subcellularLocation>
</comment>
<dbReference type="Proteomes" id="UP000749559">
    <property type="component" value="Unassembled WGS sequence"/>
</dbReference>
<feature type="compositionally biased region" description="Polar residues" evidence="3">
    <location>
        <begin position="72"/>
        <end position="82"/>
    </location>
</feature>
<feature type="domain" description="Tubby N-terminal" evidence="4">
    <location>
        <begin position="33"/>
        <end position="82"/>
    </location>
</feature>
<evidence type="ECO:0000313" key="6">
    <source>
        <dbReference type="Proteomes" id="UP000749559"/>
    </source>
</evidence>
<dbReference type="OrthoDB" id="6288409at2759"/>
<comment type="caution">
    <text evidence="5">The sequence shown here is derived from an EMBL/GenBank/DDBJ whole genome shotgun (WGS) entry which is preliminary data.</text>
</comment>
<name>A0A8S4PZX9_OWEFU</name>
<protein>
    <recommendedName>
        <fullName evidence="4">Tubby N-terminal domain-containing protein</fullName>
    </recommendedName>
</protein>
<proteinExistence type="predicted"/>
<accession>A0A8S4PZX9</accession>
<keyword evidence="2" id="KW-0963">Cytoplasm</keyword>
<dbReference type="GO" id="GO:0005737">
    <property type="term" value="C:cytoplasm"/>
    <property type="evidence" value="ECO:0007669"/>
    <property type="project" value="UniProtKB-SubCell"/>
</dbReference>
<organism evidence="5 6">
    <name type="scientific">Owenia fusiformis</name>
    <name type="common">Polychaete worm</name>
    <dbReference type="NCBI Taxonomy" id="6347"/>
    <lineage>
        <taxon>Eukaryota</taxon>
        <taxon>Metazoa</taxon>
        <taxon>Spiralia</taxon>
        <taxon>Lophotrochozoa</taxon>
        <taxon>Annelida</taxon>
        <taxon>Polychaeta</taxon>
        <taxon>Sedentaria</taxon>
        <taxon>Canalipalpata</taxon>
        <taxon>Sabellida</taxon>
        <taxon>Oweniida</taxon>
        <taxon>Oweniidae</taxon>
        <taxon>Owenia</taxon>
    </lineage>
</organism>
<feature type="compositionally biased region" description="Acidic residues" evidence="3">
    <location>
        <begin position="151"/>
        <end position="164"/>
    </location>
</feature>
<feature type="compositionally biased region" description="Polar residues" evidence="3">
    <location>
        <begin position="95"/>
        <end position="107"/>
    </location>
</feature>
<gene>
    <name evidence="5" type="ORF">OFUS_LOCUS22871</name>
</gene>
<reference evidence="5" key="1">
    <citation type="submission" date="2022-03" db="EMBL/GenBank/DDBJ databases">
        <authorList>
            <person name="Martin C."/>
        </authorList>
    </citation>
    <scope>NUCLEOTIDE SEQUENCE</scope>
</reference>
<feature type="region of interest" description="Disordered" evidence="3">
    <location>
        <begin position="1"/>
        <end position="164"/>
    </location>
</feature>
<sequence>MSSGWLGGPPGSVPDDDAPPQSQSVRQQKLEAQRARMEEKQRKKRSTPGMVQANEHSRPKSRGARREDAQRLVSTKTPNQGPMYQHAYDGPESYELNNPDNLSTTKVQVLHVTPDSTNDYSSDSDSDVPSIKPPTNTERKLKQQSIPTVIDYEEEDDESTPINP</sequence>
<feature type="non-terminal residue" evidence="5">
    <location>
        <position position="164"/>
    </location>
</feature>
<evidence type="ECO:0000313" key="5">
    <source>
        <dbReference type="EMBL" id="CAH1798780.1"/>
    </source>
</evidence>
<dbReference type="InterPro" id="IPR005398">
    <property type="entry name" value="Tubby_N"/>
</dbReference>
<dbReference type="PRINTS" id="PR01574">
    <property type="entry name" value="TUBBYPROTEIN"/>
</dbReference>
<dbReference type="EMBL" id="CAIIXF020000011">
    <property type="protein sequence ID" value="CAH1798780.1"/>
    <property type="molecule type" value="Genomic_DNA"/>
</dbReference>
<evidence type="ECO:0000256" key="2">
    <source>
        <dbReference type="ARBA" id="ARBA00022490"/>
    </source>
</evidence>
<evidence type="ECO:0000259" key="4">
    <source>
        <dbReference type="Pfam" id="PF16322"/>
    </source>
</evidence>
<evidence type="ECO:0000256" key="3">
    <source>
        <dbReference type="SAM" id="MobiDB-lite"/>
    </source>
</evidence>
<feature type="compositionally biased region" description="Basic and acidic residues" evidence="3">
    <location>
        <begin position="28"/>
        <end position="41"/>
    </location>
</feature>
<dbReference type="AlphaFoldDB" id="A0A8S4PZX9"/>
<evidence type="ECO:0000256" key="1">
    <source>
        <dbReference type="ARBA" id="ARBA00004496"/>
    </source>
</evidence>
<dbReference type="Pfam" id="PF16322">
    <property type="entry name" value="Tub_N"/>
    <property type="match status" value="1"/>
</dbReference>
<keyword evidence="6" id="KW-1185">Reference proteome</keyword>